<reference evidence="4" key="1">
    <citation type="submission" date="2021-10" db="EMBL/GenBank/DDBJ databases">
        <title>Tropical sea cucumber genome reveals ecological adaptation and Cuvierian tubules defense mechanism.</title>
        <authorList>
            <person name="Chen T."/>
        </authorList>
    </citation>
    <scope>NUCLEOTIDE SEQUENCE</scope>
    <source>
        <strain evidence="4">Nanhai2018</strain>
        <tissue evidence="4">Muscle</tissue>
    </source>
</reference>
<evidence type="ECO:0000313" key="4">
    <source>
        <dbReference type="EMBL" id="KAJ8031509.1"/>
    </source>
</evidence>
<comment type="pathway">
    <text evidence="1">Protein modification; protein ubiquitination.</text>
</comment>
<dbReference type="PANTHER" id="PTHR47463">
    <property type="entry name" value="F-BOX PROTEIN SKIP16"/>
    <property type="match status" value="1"/>
</dbReference>
<dbReference type="PANTHER" id="PTHR47463:SF2">
    <property type="entry name" value="F-BOX PROTEIN SKIP16"/>
    <property type="match status" value="1"/>
</dbReference>
<organism evidence="4 5">
    <name type="scientific">Holothuria leucospilota</name>
    <name type="common">Black long sea cucumber</name>
    <name type="synonym">Mertensiothuria leucospilota</name>
    <dbReference type="NCBI Taxonomy" id="206669"/>
    <lineage>
        <taxon>Eukaryota</taxon>
        <taxon>Metazoa</taxon>
        <taxon>Echinodermata</taxon>
        <taxon>Eleutherozoa</taxon>
        <taxon>Echinozoa</taxon>
        <taxon>Holothuroidea</taxon>
        <taxon>Aspidochirotacea</taxon>
        <taxon>Aspidochirotida</taxon>
        <taxon>Holothuriidae</taxon>
        <taxon>Holothuria</taxon>
    </lineage>
</organism>
<keyword evidence="5" id="KW-1185">Reference proteome</keyword>
<dbReference type="AlphaFoldDB" id="A0A9Q1BRU2"/>
<evidence type="ECO:0000313" key="5">
    <source>
        <dbReference type="Proteomes" id="UP001152320"/>
    </source>
</evidence>
<sequence>MYADVKRLWNRIFAVLEQKLPRVLETLLGPTTEENLNNLERLLGKPLPEEMRCSYRICNGQVVASRLLADTRFGLFGTFSVYNYNLSEVLLPVERIIENLQRGKVNKNYVEVTDRFLHAAGPERPGQYGFSKRVCLNESGSVKVGNVFIQVDDSEKPGASFLFGENFIHWIHRLAIQLESPRLIIDNGAMLQFEQDPDCVQETYAVKVSVATVFVPEFSSLGPTSPRLMFAYRVTMAMDKNKHPRHGCTLERRHWEIVEYVSEANQRTQTVDGEAVVGYYPDIRPGGTFSYASWTPLTTRDGYMYGHFLFKNNSSGKIYDVVCPRFTFKCPEVKNFTFE</sequence>
<dbReference type="EMBL" id="JAIZAY010000012">
    <property type="protein sequence ID" value="KAJ8031509.1"/>
    <property type="molecule type" value="Genomic_DNA"/>
</dbReference>
<proteinExistence type="predicted"/>
<dbReference type="OrthoDB" id="2305498at2759"/>
<dbReference type="Proteomes" id="UP001152320">
    <property type="component" value="Chromosome 12"/>
</dbReference>
<dbReference type="Pfam" id="PF04379">
    <property type="entry name" value="DUF525"/>
    <property type="match status" value="1"/>
</dbReference>
<evidence type="ECO:0000256" key="2">
    <source>
        <dbReference type="ARBA" id="ARBA00022786"/>
    </source>
</evidence>
<keyword evidence="2" id="KW-0833">Ubl conjugation pathway</keyword>
<dbReference type="PROSITE" id="PS51087">
    <property type="entry name" value="APAG"/>
    <property type="match status" value="1"/>
</dbReference>
<dbReference type="InterPro" id="IPR007474">
    <property type="entry name" value="ApaG_domain"/>
</dbReference>
<dbReference type="SUPFAM" id="SSF160631">
    <property type="entry name" value="SMI1/KNR4-like"/>
    <property type="match status" value="1"/>
</dbReference>
<dbReference type="SUPFAM" id="SSF110069">
    <property type="entry name" value="ApaG-like"/>
    <property type="match status" value="1"/>
</dbReference>
<dbReference type="Gene3D" id="2.60.40.1470">
    <property type="entry name" value="ApaG domain"/>
    <property type="match status" value="1"/>
</dbReference>
<dbReference type="InterPro" id="IPR018958">
    <property type="entry name" value="Knr4/Smi1-like_dom"/>
</dbReference>
<evidence type="ECO:0000259" key="3">
    <source>
        <dbReference type="PROSITE" id="PS51087"/>
    </source>
</evidence>
<feature type="domain" description="ApaG" evidence="3">
    <location>
        <begin position="200"/>
        <end position="335"/>
    </location>
</feature>
<dbReference type="InterPro" id="IPR037883">
    <property type="entry name" value="Knr4/Smi1-like_sf"/>
</dbReference>
<evidence type="ECO:0000256" key="1">
    <source>
        <dbReference type="ARBA" id="ARBA00004906"/>
    </source>
</evidence>
<accession>A0A9Q1BRU2</accession>
<dbReference type="SMART" id="SM00860">
    <property type="entry name" value="SMI1_KNR4"/>
    <property type="match status" value="1"/>
</dbReference>
<protein>
    <submittedName>
        <fullName evidence="4">F-box only protein 3</fullName>
    </submittedName>
</protein>
<gene>
    <name evidence="4" type="ORF">HOLleu_24719</name>
</gene>
<dbReference type="InterPro" id="IPR036767">
    <property type="entry name" value="ApaG_sf"/>
</dbReference>
<dbReference type="Pfam" id="PF09346">
    <property type="entry name" value="SMI1_KNR4"/>
    <property type="match status" value="1"/>
</dbReference>
<name>A0A9Q1BRU2_HOLLE</name>
<comment type="caution">
    <text evidence="4">The sequence shown here is derived from an EMBL/GenBank/DDBJ whole genome shotgun (WGS) entry which is preliminary data.</text>
</comment>